<dbReference type="Proteomes" id="UP001362999">
    <property type="component" value="Unassembled WGS sequence"/>
</dbReference>
<gene>
    <name evidence="2" type="ORF">R3P38DRAFT_2497804</name>
</gene>
<feature type="transmembrane region" description="Helical" evidence="1">
    <location>
        <begin position="126"/>
        <end position="144"/>
    </location>
</feature>
<accession>A0AAW0E0H1</accession>
<feature type="transmembrane region" description="Helical" evidence="1">
    <location>
        <begin position="581"/>
        <end position="606"/>
    </location>
</feature>
<feature type="transmembrane region" description="Helical" evidence="1">
    <location>
        <begin position="12"/>
        <end position="35"/>
    </location>
</feature>
<keyword evidence="3" id="KW-1185">Reference proteome</keyword>
<evidence type="ECO:0000313" key="2">
    <source>
        <dbReference type="EMBL" id="KAK7057883.1"/>
    </source>
</evidence>
<organism evidence="2 3">
    <name type="scientific">Favolaschia claudopus</name>
    <dbReference type="NCBI Taxonomy" id="2862362"/>
    <lineage>
        <taxon>Eukaryota</taxon>
        <taxon>Fungi</taxon>
        <taxon>Dikarya</taxon>
        <taxon>Basidiomycota</taxon>
        <taxon>Agaricomycotina</taxon>
        <taxon>Agaricomycetes</taxon>
        <taxon>Agaricomycetidae</taxon>
        <taxon>Agaricales</taxon>
        <taxon>Marasmiineae</taxon>
        <taxon>Mycenaceae</taxon>
        <taxon>Favolaschia</taxon>
    </lineage>
</organism>
<feature type="transmembrane region" description="Helical" evidence="1">
    <location>
        <begin position="55"/>
        <end position="88"/>
    </location>
</feature>
<evidence type="ECO:0000256" key="1">
    <source>
        <dbReference type="SAM" id="Phobius"/>
    </source>
</evidence>
<name>A0AAW0E0H1_9AGAR</name>
<keyword evidence="1" id="KW-0472">Membrane</keyword>
<dbReference type="EMBL" id="JAWWNJ010000004">
    <property type="protein sequence ID" value="KAK7057883.1"/>
    <property type="molecule type" value="Genomic_DNA"/>
</dbReference>
<proteinExistence type="predicted"/>
<keyword evidence="1" id="KW-0812">Transmembrane</keyword>
<reference evidence="2 3" key="1">
    <citation type="journal article" date="2024" name="J Genomics">
        <title>Draft genome sequencing and assembly of Favolaschia claudopus CIRM-BRFM 2984 isolated from oak limbs.</title>
        <authorList>
            <person name="Navarro D."/>
            <person name="Drula E."/>
            <person name="Chaduli D."/>
            <person name="Cazenave R."/>
            <person name="Ahrendt S."/>
            <person name="Wang J."/>
            <person name="Lipzen A."/>
            <person name="Daum C."/>
            <person name="Barry K."/>
            <person name="Grigoriev I.V."/>
            <person name="Favel A."/>
            <person name="Rosso M.N."/>
            <person name="Martin F."/>
        </authorList>
    </citation>
    <scope>NUCLEOTIDE SEQUENCE [LARGE SCALE GENOMIC DNA]</scope>
    <source>
        <strain evidence="2 3">CIRM-BRFM 2984</strain>
    </source>
</reference>
<keyword evidence="1" id="KW-1133">Transmembrane helix</keyword>
<dbReference type="AlphaFoldDB" id="A0AAW0E0H1"/>
<sequence length="704" mass="77292">MEPLLAYRKATLWLLAVYLPTLVVPWVLICVLDFHPLNVPSYDNQRGNIPPHGLLVIYTVVALVRILNSISGILVMPVVGGILAHAAVVFSQRRKANQRLNLLQLLTLADRGWGSFPIMWTACSRGASSSFLWLAALMTVLSIIQQPIQSAFVTFEPLIVMSCADLPQDGRCVKDSAIIAAYDAEPRLINLLSHNLIVSSVAADMITLSDLDQISNLWVDDPYASSTSSGFTKQPDHGMFFWFARNGVNTKERYFASALQNGTTTGVLRQHALRMNSSVSCEVIAKDDFPSTCGGAGPVHAAYSNQFIDVRVCAPGEAGVTPWKPTRNREDISEELYIDMQLSDKLYTFYAARNFTRKCTAGSTKGYFELGNNKNDYVYGPLIDKWPSPDELENNFNDYLTTNDSPRPTVEDPIPDRDDIDLLTHDLPDPTGTRGFNVSGPLMTAASALFGNNSFLDVADPHNNLTSAQVLQLMCRHGGIPFSLSMHLGVGEDFHVYCSEFRIEHNSPSTTNSDGDLAMAIGMWFFKRFNDPDIAEYMLDISMFLANRAVLNKAVTISQGSLKRPIYTSPGLVLVKPTKSLAGTVLVSLLIGLQLVGMGLLMAYIYSVPTWTRSLDALAVARIGGEVPAGEMPPLGPLTKEDERRMRRVDGLIGVRTDLEFDDVEGGRTRRGSETSVALMGKEVDGSEVELVLGGRGIVTRRLL</sequence>
<protein>
    <submittedName>
        <fullName evidence="2">Uncharacterized protein</fullName>
    </submittedName>
</protein>
<evidence type="ECO:0000313" key="3">
    <source>
        <dbReference type="Proteomes" id="UP001362999"/>
    </source>
</evidence>
<comment type="caution">
    <text evidence="2">The sequence shown here is derived from an EMBL/GenBank/DDBJ whole genome shotgun (WGS) entry which is preliminary data.</text>
</comment>